<sequence length="384" mass="43850">MDEFHLDLFLICAFHLIISTAHAGNSNMGQYLLPDNSPNSINSNFTNITTPLFNGENSGKFDDLFLRSVFTKVYNILTNTSPSSNLLKVFLSFPGQGLDGDNPSILYHRFLTVRKDLQDNYVMSRFSQFFTPMGELKDFQILNKNKLWSAMQNYILTIYDPVNDRLLPSKSWTTNNSPRRQQSNQSFANLNQLCAGTFYNNTNSGSNRDLGNYALHMNNNKSLNGYYTQPTSPTPNDFSINFNIPNSTNINNQNNNNNNNNENDNNNNNNNNSNNSTTEDFETAMADILQFPVNSPNENKIKRASSILRFVSGSNIPLGVEDLQGNVLEEMKTQYSKQIAESDERIYSLEKELEQQRQETLWLRKLLLESMGDIRSTLNDMRRQ</sequence>
<keyword evidence="4" id="KW-1185">Reference proteome</keyword>
<protein>
    <submittedName>
        <fullName evidence="3">Uncharacterized protein</fullName>
    </submittedName>
</protein>
<evidence type="ECO:0000313" key="3">
    <source>
        <dbReference type="EMBL" id="KAL3229257.1"/>
    </source>
</evidence>
<feature type="compositionally biased region" description="Low complexity" evidence="1">
    <location>
        <begin position="239"/>
        <end position="276"/>
    </location>
</feature>
<evidence type="ECO:0000313" key="4">
    <source>
        <dbReference type="Proteomes" id="UP001623330"/>
    </source>
</evidence>
<evidence type="ECO:0000256" key="1">
    <source>
        <dbReference type="SAM" id="MobiDB-lite"/>
    </source>
</evidence>
<organism evidence="3 4">
    <name type="scientific">Nakaseomyces bracarensis</name>
    <dbReference type="NCBI Taxonomy" id="273131"/>
    <lineage>
        <taxon>Eukaryota</taxon>
        <taxon>Fungi</taxon>
        <taxon>Dikarya</taxon>
        <taxon>Ascomycota</taxon>
        <taxon>Saccharomycotina</taxon>
        <taxon>Saccharomycetes</taxon>
        <taxon>Saccharomycetales</taxon>
        <taxon>Saccharomycetaceae</taxon>
        <taxon>Nakaseomyces</taxon>
    </lineage>
</organism>
<feature type="signal peptide" evidence="2">
    <location>
        <begin position="1"/>
        <end position="23"/>
    </location>
</feature>
<proteinExistence type="predicted"/>
<gene>
    <name evidence="3" type="ORF">RNJ44_02344</name>
</gene>
<dbReference type="Proteomes" id="UP001623330">
    <property type="component" value="Unassembled WGS sequence"/>
</dbReference>
<accession>A0ABR4NN90</accession>
<name>A0ABR4NN90_9SACH</name>
<feature type="region of interest" description="Disordered" evidence="1">
    <location>
        <begin position="224"/>
        <end position="278"/>
    </location>
</feature>
<evidence type="ECO:0000256" key="2">
    <source>
        <dbReference type="SAM" id="SignalP"/>
    </source>
</evidence>
<feature type="compositionally biased region" description="Polar residues" evidence="1">
    <location>
        <begin position="224"/>
        <end position="238"/>
    </location>
</feature>
<keyword evidence="2" id="KW-0732">Signal</keyword>
<dbReference type="EMBL" id="JBEVYD010000012">
    <property type="protein sequence ID" value="KAL3229257.1"/>
    <property type="molecule type" value="Genomic_DNA"/>
</dbReference>
<comment type="caution">
    <text evidence="3">The sequence shown here is derived from an EMBL/GenBank/DDBJ whole genome shotgun (WGS) entry which is preliminary data.</text>
</comment>
<feature type="chain" id="PRO_5045833234" evidence="2">
    <location>
        <begin position="24"/>
        <end position="384"/>
    </location>
</feature>
<reference evidence="3 4" key="1">
    <citation type="submission" date="2024-05" db="EMBL/GenBank/DDBJ databases">
        <title>Long read based assembly of the Candida bracarensis genome reveals expanded adhesin content.</title>
        <authorList>
            <person name="Marcet-Houben M."/>
            <person name="Ksiezopolska E."/>
            <person name="Gabaldon T."/>
        </authorList>
    </citation>
    <scope>NUCLEOTIDE SEQUENCE [LARGE SCALE GENOMIC DNA]</scope>
    <source>
        <strain evidence="3 4">CBM6</strain>
    </source>
</reference>